<dbReference type="EMBL" id="CP045851">
    <property type="protein sequence ID" value="QGG96235.1"/>
    <property type="molecule type" value="Genomic_DNA"/>
</dbReference>
<accession>A0A5Q2RSQ1</accession>
<organism evidence="3 4">
    <name type="scientific">Actinomarinicola tropica</name>
    <dbReference type="NCBI Taxonomy" id="2789776"/>
    <lineage>
        <taxon>Bacteria</taxon>
        <taxon>Bacillati</taxon>
        <taxon>Actinomycetota</taxon>
        <taxon>Acidimicrobiia</taxon>
        <taxon>Acidimicrobiales</taxon>
        <taxon>Iamiaceae</taxon>
        <taxon>Actinomarinicola</taxon>
    </lineage>
</organism>
<feature type="transmembrane region" description="Helical" evidence="1">
    <location>
        <begin position="117"/>
        <end position="136"/>
    </location>
</feature>
<dbReference type="InterPro" id="IPR019251">
    <property type="entry name" value="DUF2231_TM"/>
</dbReference>
<evidence type="ECO:0000313" key="3">
    <source>
        <dbReference type="EMBL" id="QGG96235.1"/>
    </source>
</evidence>
<dbReference type="Proteomes" id="UP000334019">
    <property type="component" value="Chromosome"/>
</dbReference>
<keyword evidence="1" id="KW-0812">Transmembrane</keyword>
<gene>
    <name evidence="3" type="ORF">GH723_14610</name>
</gene>
<evidence type="ECO:0000313" key="4">
    <source>
        <dbReference type="Proteomes" id="UP000334019"/>
    </source>
</evidence>
<keyword evidence="4" id="KW-1185">Reference proteome</keyword>
<keyword evidence="1" id="KW-1133">Transmembrane helix</keyword>
<protein>
    <submittedName>
        <fullName evidence="3">DUF2231 domain-containing protein</fullName>
    </submittedName>
</protein>
<name>A0A5Q2RSQ1_9ACTN</name>
<keyword evidence="1" id="KW-0472">Membrane</keyword>
<evidence type="ECO:0000259" key="2">
    <source>
        <dbReference type="Pfam" id="PF09990"/>
    </source>
</evidence>
<dbReference type="KEGG" id="atq:GH723_14610"/>
<dbReference type="Pfam" id="PF09990">
    <property type="entry name" value="DUF2231"/>
    <property type="match status" value="1"/>
</dbReference>
<dbReference type="RefSeq" id="WP_153760341.1">
    <property type="nucleotide sequence ID" value="NZ_CP045851.1"/>
</dbReference>
<dbReference type="AlphaFoldDB" id="A0A5Q2RSQ1"/>
<proteinExistence type="predicted"/>
<feature type="transmembrane region" description="Helical" evidence="1">
    <location>
        <begin position="89"/>
        <end position="111"/>
    </location>
</feature>
<reference evidence="3 4" key="1">
    <citation type="submission" date="2019-11" db="EMBL/GenBank/DDBJ databases">
        <authorList>
            <person name="He Y."/>
        </authorList>
    </citation>
    <scope>NUCLEOTIDE SEQUENCE [LARGE SCALE GENOMIC DNA]</scope>
    <source>
        <strain evidence="3 4">SCSIO 58843</strain>
    </source>
</reference>
<evidence type="ECO:0000256" key="1">
    <source>
        <dbReference type="SAM" id="Phobius"/>
    </source>
</evidence>
<sequence>MQTRRAMPPWLVDLIDRQENDARLDSIGRTIADAAAPLDEGPLGPALRGEPLGHRAHPMLTDLPIGFFTSAAVVDLIGGKAGRVVARRLIGMGLLSAVPTAMAGAVDYRAAHSDPRIRRVGVVHGLGNVGVMLLYFRSWRSRRRGHHLRGLVWGALGAGAATFTGYLGGHLSYALGANVQEGGATERTPSGEPVVDLTRADGQDLLDVDAAAERLGVSEEDVQAMVDQDVLVPVDGGGFRPDDVEAVRLQGG</sequence>
<feature type="domain" description="DUF2231" evidence="2">
    <location>
        <begin position="53"/>
        <end position="180"/>
    </location>
</feature>
<feature type="transmembrane region" description="Helical" evidence="1">
    <location>
        <begin position="148"/>
        <end position="168"/>
    </location>
</feature>